<comment type="caution">
    <text evidence="9">The sequence shown here is derived from an EMBL/GenBank/DDBJ whole genome shotgun (WGS) entry which is preliminary data.</text>
</comment>
<name>A0ABR5NEH9_BRECH</name>
<keyword evidence="6 8" id="KW-1133">Transmembrane helix</keyword>
<keyword evidence="10" id="KW-1185">Reference proteome</keyword>
<dbReference type="Pfam" id="PF03845">
    <property type="entry name" value="Spore_permease"/>
    <property type="match status" value="1"/>
</dbReference>
<evidence type="ECO:0000256" key="5">
    <source>
        <dbReference type="ARBA" id="ARBA00022692"/>
    </source>
</evidence>
<evidence type="ECO:0000313" key="9">
    <source>
        <dbReference type="EMBL" id="KQL49898.1"/>
    </source>
</evidence>
<keyword evidence="7 8" id="KW-0472">Membrane</keyword>
<gene>
    <name evidence="9" type="ORF">AN963_09465</name>
</gene>
<evidence type="ECO:0000256" key="6">
    <source>
        <dbReference type="ARBA" id="ARBA00022989"/>
    </source>
</evidence>
<dbReference type="PANTHER" id="PTHR34975:SF2">
    <property type="entry name" value="SPORE GERMINATION PROTEIN A2"/>
    <property type="match status" value="1"/>
</dbReference>
<proteinExistence type="inferred from homology"/>
<dbReference type="EMBL" id="LJJB01000007">
    <property type="protein sequence ID" value="KQL49898.1"/>
    <property type="molecule type" value="Genomic_DNA"/>
</dbReference>
<evidence type="ECO:0000256" key="8">
    <source>
        <dbReference type="SAM" id="Phobius"/>
    </source>
</evidence>
<sequence length="374" mass="41641">MKEKPYISAAQMGIMVFPVIVATADLLVPAITSRQADRDMWISPMIASLTGFLTVYLVFQLHKLFLGESIVQYSTRIVGTFFGKVCGFLVLFNLLYTNGNIIRQYGEFIVGSFLFDTPLVAVIGSIVLLCAITVKSGVEVLARTAQVFVPIVVILYATLLILMIPSMKFDHMLPMLEHGVIPIIKGAFTPQGWFSEVILFSFLLPFNVDQEQGMRTGLITVVSAMLALTMINLSTLLVLGGEVSLMTYSFYTAIQMISYADFFENIDSVVIATWVTGAFIKISVFFYALALGTAQFLRLDDYRPVVLPLGFLLVVFSFWTAPNLSQLSTNIQSIVGYQSTTIFTFVPLFLWLIARWRFGKKSYSSKAMNTPTPK</sequence>
<reference evidence="9 10" key="1">
    <citation type="submission" date="2015-09" db="EMBL/GenBank/DDBJ databases">
        <title>Genome sequencing project for genomic taxonomy and phylogenomics of Bacillus-like bacteria.</title>
        <authorList>
            <person name="Liu B."/>
            <person name="Wang J."/>
            <person name="Zhu Y."/>
            <person name="Liu G."/>
            <person name="Chen Q."/>
            <person name="Chen Z."/>
            <person name="Lan J."/>
            <person name="Che J."/>
            <person name="Ge C."/>
            <person name="Shi H."/>
            <person name="Pan Z."/>
            <person name="Liu X."/>
        </authorList>
    </citation>
    <scope>NUCLEOTIDE SEQUENCE [LARGE SCALE GENOMIC DNA]</scope>
    <source>
        <strain evidence="9 10">DSM 8552</strain>
    </source>
</reference>
<comment type="subcellular location">
    <subcellularLocation>
        <location evidence="1">Membrane</location>
        <topology evidence="1">Multi-pass membrane protein</topology>
    </subcellularLocation>
</comment>
<feature type="transmembrane region" description="Helical" evidence="8">
    <location>
        <begin position="140"/>
        <end position="162"/>
    </location>
</feature>
<keyword evidence="3" id="KW-0813">Transport</keyword>
<dbReference type="PANTHER" id="PTHR34975">
    <property type="entry name" value="SPORE GERMINATION PROTEIN A2"/>
    <property type="match status" value="1"/>
</dbReference>
<organism evidence="9 10">
    <name type="scientific">Brevibacillus choshinensis</name>
    <dbReference type="NCBI Taxonomy" id="54911"/>
    <lineage>
        <taxon>Bacteria</taxon>
        <taxon>Bacillati</taxon>
        <taxon>Bacillota</taxon>
        <taxon>Bacilli</taxon>
        <taxon>Bacillales</taxon>
        <taxon>Paenibacillaceae</taxon>
        <taxon>Brevibacillus</taxon>
    </lineage>
</organism>
<dbReference type="RefSeq" id="WP_055744222.1">
    <property type="nucleotide sequence ID" value="NZ_LJJB01000007.1"/>
</dbReference>
<feature type="transmembrane region" description="Helical" evidence="8">
    <location>
        <begin position="302"/>
        <end position="322"/>
    </location>
</feature>
<feature type="transmembrane region" description="Helical" evidence="8">
    <location>
        <begin position="40"/>
        <end position="61"/>
    </location>
</feature>
<evidence type="ECO:0000313" key="10">
    <source>
        <dbReference type="Proteomes" id="UP000051063"/>
    </source>
</evidence>
<feature type="transmembrane region" description="Helical" evidence="8">
    <location>
        <begin position="269"/>
        <end position="290"/>
    </location>
</feature>
<feature type="transmembrane region" description="Helical" evidence="8">
    <location>
        <begin position="218"/>
        <end position="238"/>
    </location>
</feature>
<keyword evidence="4" id="KW-0309">Germination</keyword>
<evidence type="ECO:0000256" key="4">
    <source>
        <dbReference type="ARBA" id="ARBA00022544"/>
    </source>
</evidence>
<feature type="transmembrane region" description="Helical" evidence="8">
    <location>
        <begin position="334"/>
        <end position="354"/>
    </location>
</feature>
<dbReference type="NCBIfam" id="TIGR00912">
    <property type="entry name" value="2A0309"/>
    <property type="match status" value="1"/>
</dbReference>
<evidence type="ECO:0000256" key="7">
    <source>
        <dbReference type="ARBA" id="ARBA00023136"/>
    </source>
</evidence>
<dbReference type="Proteomes" id="UP000051063">
    <property type="component" value="Unassembled WGS sequence"/>
</dbReference>
<evidence type="ECO:0000256" key="2">
    <source>
        <dbReference type="ARBA" id="ARBA00007998"/>
    </source>
</evidence>
<keyword evidence="5 8" id="KW-0812">Transmembrane</keyword>
<feature type="transmembrane region" description="Helical" evidence="8">
    <location>
        <begin position="183"/>
        <end position="206"/>
    </location>
</feature>
<comment type="similarity">
    <text evidence="2">Belongs to the amino acid-polyamine-organocation (APC) superfamily. Spore germination protein (SGP) (TC 2.A.3.9) family.</text>
</comment>
<feature type="transmembrane region" description="Helical" evidence="8">
    <location>
        <begin position="73"/>
        <end position="96"/>
    </location>
</feature>
<evidence type="ECO:0000256" key="1">
    <source>
        <dbReference type="ARBA" id="ARBA00004141"/>
    </source>
</evidence>
<feature type="transmembrane region" description="Helical" evidence="8">
    <location>
        <begin position="108"/>
        <end position="134"/>
    </location>
</feature>
<feature type="transmembrane region" description="Helical" evidence="8">
    <location>
        <begin position="6"/>
        <end position="28"/>
    </location>
</feature>
<dbReference type="InterPro" id="IPR004761">
    <property type="entry name" value="Spore_GerAB"/>
</dbReference>
<protein>
    <submittedName>
        <fullName evidence="9">Spore gernimation protein</fullName>
    </submittedName>
</protein>
<accession>A0ABR5NEH9</accession>
<evidence type="ECO:0000256" key="3">
    <source>
        <dbReference type="ARBA" id="ARBA00022448"/>
    </source>
</evidence>